<name>A0AAV6ZCK6_ENGPU</name>
<evidence type="ECO:0000313" key="1">
    <source>
        <dbReference type="EMBL" id="KAG8547212.1"/>
    </source>
</evidence>
<proteinExistence type="predicted"/>
<reference evidence="1" key="1">
    <citation type="thesis" date="2020" institute="ProQuest LLC" country="789 East Eisenhower Parkway, Ann Arbor, MI, USA">
        <title>Comparative Genomics and Chromosome Evolution.</title>
        <authorList>
            <person name="Mudd A.B."/>
        </authorList>
    </citation>
    <scope>NUCLEOTIDE SEQUENCE</scope>
    <source>
        <strain evidence="1">237g6f4</strain>
        <tissue evidence="1">Blood</tissue>
    </source>
</reference>
<dbReference type="EMBL" id="WNYA01000796">
    <property type="protein sequence ID" value="KAG8547212.1"/>
    <property type="molecule type" value="Genomic_DNA"/>
</dbReference>
<protein>
    <recommendedName>
        <fullName evidence="3">Secreted protein</fullName>
    </recommendedName>
</protein>
<keyword evidence="2" id="KW-1185">Reference proteome</keyword>
<dbReference type="Proteomes" id="UP000824782">
    <property type="component" value="Unassembled WGS sequence"/>
</dbReference>
<organism evidence="1 2">
    <name type="scientific">Engystomops pustulosus</name>
    <name type="common">Tungara frog</name>
    <name type="synonym">Physalaemus pustulosus</name>
    <dbReference type="NCBI Taxonomy" id="76066"/>
    <lineage>
        <taxon>Eukaryota</taxon>
        <taxon>Metazoa</taxon>
        <taxon>Chordata</taxon>
        <taxon>Craniata</taxon>
        <taxon>Vertebrata</taxon>
        <taxon>Euteleostomi</taxon>
        <taxon>Amphibia</taxon>
        <taxon>Batrachia</taxon>
        <taxon>Anura</taxon>
        <taxon>Neobatrachia</taxon>
        <taxon>Hyloidea</taxon>
        <taxon>Leptodactylidae</taxon>
        <taxon>Leiuperinae</taxon>
        <taxon>Engystomops</taxon>
    </lineage>
</organism>
<gene>
    <name evidence="1" type="ORF">GDO81_028834</name>
</gene>
<evidence type="ECO:0000313" key="2">
    <source>
        <dbReference type="Proteomes" id="UP000824782"/>
    </source>
</evidence>
<accession>A0AAV6ZCK6</accession>
<evidence type="ECO:0008006" key="3">
    <source>
        <dbReference type="Google" id="ProtNLM"/>
    </source>
</evidence>
<sequence length="96" mass="10891">MLAFSWDLTFALDLMLFTVIWTPRRDFTSSSLLVTIFSVRIHEIQALSIEVLHFPDLTSDLVVTFHITAAVNLDQCLISPTCNVLRGFFTIKKSIS</sequence>
<comment type="caution">
    <text evidence="1">The sequence shown here is derived from an EMBL/GenBank/DDBJ whole genome shotgun (WGS) entry which is preliminary data.</text>
</comment>
<dbReference type="AlphaFoldDB" id="A0AAV6ZCK6"/>